<dbReference type="GO" id="GO:0034657">
    <property type="term" value="C:GID complex"/>
    <property type="evidence" value="ECO:0007669"/>
    <property type="project" value="TreeGrafter"/>
</dbReference>
<dbReference type="PROSITE" id="PS50082">
    <property type="entry name" value="WD_REPEATS_2"/>
    <property type="match status" value="2"/>
</dbReference>
<name>A0A420HL94_9PEZI</name>
<dbReference type="AlphaFoldDB" id="A0A420HL94"/>
<evidence type="ECO:0000256" key="4">
    <source>
        <dbReference type="PROSITE-ProRule" id="PRU00221"/>
    </source>
</evidence>
<evidence type="ECO:0000256" key="5">
    <source>
        <dbReference type="SAM" id="MobiDB-lite"/>
    </source>
</evidence>
<dbReference type="PROSITE" id="PS50897">
    <property type="entry name" value="CTLH"/>
    <property type="match status" value="1"/>
</dbReference>
<dbReference type="InterPro" id="IPR036322">
    <property type="entry name" value="WD40_repeat_dom_sf"/>
</dbReference>
<comment type="function">
    <text evidence="1">Involved in the proteasome-dependent degradation of fructose-1,6-bisphosphatase.</text>
</comment>
<dbReference type="InterPro" id="IPR006594">
    <property type="entry name" value="LisH"/>
</dbReference>
<evidence type="ECO:0000259" key="6">
    <source>
        <dbReference type="PROSITE" id="PS50897"/>
    </source>
</evidence>
<feature type="repeat" description="WD" evidence="4">
    <location>
        <begin position="269"/>
        <end position="310"/>
    </location>
</feature>
<feature type="domain" description="CTLH" evidence="6">
    <location>
        <begin position="100"/>
        <end position="166"/>
    </location>
</feature>
<dbReference type="InterPro" id="IPR015943">
    <property type="entry name" value="WD40/YVTN_repeat-like_dom_sf"/>
</dbReference>
<dbReference type="SUPFAM" id="SSF50978">
    <property type="entry name" value="WD40 repeat-like"/>
    <property type="match status" value="1"/>
</dbReference>
<organism evidence="7 8">
    <name type="scientific">Golovinomyces cichoracearum</name>
    <dbReference type="NCBI Taxonomy" id="62708"/>
    <lineage>
        <taxon>Eukaryota</taxon>
        <taxon>Fungi</taxon>
        <taxon>Dikarya</taxon>
        <taxon>Ascomycota</taxon>
        <taxon>Pezizomycotina</taxon>
        <taxon>Leotiomycetes</taxon>
        <taxon>Erysiphales</taxon>
        <taxon>Erysiphaceae</taxon>
        <taxon>Golovinomyces</taxon>
    </lineage>
</organism>
<feature type="region of interest" description="Disordered" evidence="5">
    <location>
        <begin position="1"/>
        <end position="64"/>
    </location>
</feature>
<keyword evidence="2 4" id="KW-0853">WD repeat</keyword>
<evidence type="ECO:0000313" key="8">
    <source>
        <dbReference type="Proteomes" id="UP000283383"/>
    </source>
</evidence>
<dbReference type="CDD" id="cd00200">
    <property type="entry name" value="WD40"/>
    <property type="match status" value="1"/>
</dbReference>
<keyword evidence="8" id="KW-1185">Reference proteome</keyword>
<dbReference type="STRING" id="62708.A0A420HL94"/>
<reference evidence="7 8" key="1">
    <citation type="journal article" date="2018" name="BMC Genomics">
        <title>Comparative genome analyses reveal sequence features reflecting distinct modes of host-adaptation between dicot and monocot powdery mildew.</title>
        <authorList>
            <person name="Wu Y."/>
            <person name="Ma X."/>
            <person name="Pan Z."/>
            <person name="Kale S.D."/>
            <person name="Song Y."/>
            <person name="King H."/>
            <person name="Zhang Q."/>
            <person name="Presley C."/>
            <person name="Deng X."/>
            <person name="Wei C.I."/>
            <person name="Xiao S."/>
        </authorList>
    </citation>
    <scope>NUCLEOTIDE SEQUENCE [LARGE SCALE GENOMIC DNA]</scope>
    <source>
        <strain evidence="7">UMSG3</strain>
    </source>
</reference>
<dbReference type="PANTHER" id="PTHR22838:SF0">
    <property type="entry name" value="WD REPEAT-CONTAINING PROTEIN 26"/>
    <property type="match status" value="1"/>
</dbReference>
<keyword evidence="3" id="KW-0677">Repeat</keyword>
<dbReference type="InterPro" id="IPR006595">
    <property type="entry name" value="CTLH_C"/>
</dbReference>
<dbReference type="InterPro" id="IPR001680">
    <property type="entry name" value="WD40_rpt"/>
</dbReference>
<dbReference type="Gene3D" id="2.130.10.10">
    <property type="entry name" value="YVTN repeat-like/Quinoprotein amine dehydrogenase"/>
    <property type="match status" value="1"/>
</dbReference>
<dbReference type="PANTHER" id="PTHR22838">
    <property type="entry name" value="WD REPEAT PROTEIN 26-RELATED"/>
    <property type="match status" value="1"/>
</dbReference>
<sequence length="582" mass="64746">MKPEEDSSSESGNLRSYSNGSGKSVRQKLALSNQSSFLQRPATKMNGSAAKNGQTSDKSNSSYFGHDREEFTRILIQALAELGYEKSALLLSQESGFELESPTVAEFRNAVMHGEWSHAEELLFGGSPDQSALGLNLQDGADMSGMRFWLRQQKYLELLEKRDTGGALMVLRLELTPFLLMCQSAEDLKAKAEWDGAAGNSRYNLLSDLCKCVSPSVILPEHRLAVLLQQVKNHQISSCLFHNTATSPSLYQDHICDRNRFPSHSVIELDKHSGEVWQVKFSNSGTKLASCGEDGTCIIYEVGGFDILQTLTTSDAGICSIAWSPDDCSIVTCANDKYATLWNSNTGVSRRKLPKFSEPVSSCVWAPDGQSFVTGCLNKERNLCQWNLIGQLVYDWRRSHRIQDLAVSNNGHYLIALDNETKIHVYNFVTRELEYQLDLKCKMGSISISQNSQYLLVNKLDGEVRMIDLESRQTAREFKSGEEGGNYVIRSSFGGANECFVVVGSEEGFVYIWHKESGQLIEKIEGHMKGCCSAVSWNPVDPCMFATAGDDSKVRIWANLDYLSTHANNKKSINITNTAEQK</sequence>
<evidence type="ECO:0000256" key="2">
    <source>
        <dbReference type="ARBA" id="ARBA00022574"/>
    </source>
</evidence>
<feature type="compositionally biased region" description="Polar residues" evidence="5">
    <location>
        <begin position="45"/>
        <end position="63"/>
    </location>
</feature>
<dbReference type="InterPro" id="IPR019775">
    <property type="entry name" value="WD40_repeat_CS"/>
</dbReference>
<feature type="compositionally biased region" description="Polar residues" evidence="5">
    <location>
        <begin position="9"/>
        <end position="38"/>
    </location>
</feature>
<proteinExistence type="predicted"/>
<dbReference type="GO" id="GO:0043161">
    <property type="term" value="P:proteasome-mediated ubiquitin-dependent protein catabolic process"/>
    <property type="evidence" value="ECO:0007669"/>
    <property type="project" value="TreeGrafter"/>
</dbReference>
<evidence type="ECO:0000256" key="1">
    <source>
        <dbReference type="ARBA" id="ARBA00002343"/>
    </source>
</evidence>
<evidence type="ECO:0000313" key="7">
    <source>
        <dbReference type="EMBL" id="RKF58207.1"/>
    </source>
</evidence>
<comment type="caution">
    <text evidence="7">The sequence shown here is derived from an EMBL/GenBank/DDBJ whole genome shotgun (WGS) entry which is preliminary data.</text>
</comment>
<dbReference type="InterPro" id="IPR051350">
    <property type="entry name" value="WD_repeat-ST_regulator"/>
</dbReference>
<evidence type="ECO:0000256" key="3">
    <source>
        <dbReference type="ARBA" id="ARBA00022737"/>
    </source>
</evidence>
<gene>
    <name evidence="7" type="ORF">GcM3_183013</name>
</gene>
<dbReference type="EMBL" id="MCBQ01018358">
    <property type="protein sequence ID" value="RKF58207.1"/>
    <property type="molecule type" value="Genomic_DNA"/>
</dbReference>
<dbReference type="SMART" id="SM00320">
    <property type="entry name" value="WD40"/>
    <property type="match status" value="7"/>
</dbReference>
<dbReference type="PROSITE" id="PS00678">
    <property type="entry name" value="WD_REPEATS_1"/>
    <property type="match status" value="1"/>
</dbReference>
<protein>
    <submittedName>
        <fullName evidence="7">WD repeat-containing protein 26</fullName>
    </submittedName>
</protein>
<dbReference type="PROSITE" id="PS50896">
    <property type="entry name" value="LISH"/>
    <property type="match status" value="1"/>
</dbReference>
<accession>A0A420HL94</accession>
<feature type="repeat" description="WD" evidence="4">
    <location>
        <begin position="311"/>
        <end position="352"/>
    </location>
</feature>
<dbReference type="Pfam" id="PF23627">
    <property type="entry name" value="LisH_WDR26"/>
    <property type="match status" value="1"/>
</dbReference>
<dbReference type="Pfam" id="PF00400">
    <property type="entry name" value="WD40"/>
    <property type="match status" value="4"/>
</dbReference>
<dbReference type="Proteomes" id="UP000283383">
    <property type="component" value="Unassembled WGS sequence"/>
</dbReference>